<dbReference type="PANTHER" id="PTHR37422">
    <property type="entry name" value="TEICHURONIC ACID BIOSYNTHESIS PROTEIN TUAE"/>
    <property type="match status" value="1"/>
</dbReference>
<feature type="transmembrane region" description="Helical" evidence="5">
    <location>
        <begin position="155"/>
        <end position="177"/>
    </location>
</feature>
<sequence length="436" mass="48289">MPATPAYEDDDYVAPAARRSLVPSTQDAPLDGLALWIYRAEILLACVCVFMFTEALWAPLFAPNQENGGDVAWMRLLWLPVYGLTLMLCALRADKFLRILPALFMGGLLIGLCYASGWWSIDPAVTSRRSLALAFTTLFGLYLGMRFKGPDLTQIVALTFTVLAVGSILAALFYPTMGVHHDINAGAWRGLWHEKNQMASLMTFGFVAACASAFIVPERRTAWIVAAALIFFLVVMSRSKTSLLACMLSLFAMPVLMALKRGGILSVLFVWAAATISLIGGTIFFLMPEAIFKALGKDPTLTGRTEIWESLLRLSDKRPWLGYGYKAFWGPDSVPNKIVKMETHWDVPSAHNGWLDLLVQLGWLGVILFGSVLAITFFCALFRFARVKDGFFSVLTLCLFSFLILSESFILGQNNLIWVLFACAMARLTANRLQDS</sequence>
<dbReference type="Pfam" id="PF04932">
    <property type="entry name" value="Wzy_C"/>
    <property type="match status" value="1"/>
</dbReference>
<feature type="transmembrane region" description="Helical" evidence="5">
    <location>
        <begin position="242"/>
        <end position="259"/>
    </location>
</feature>
<feature type="transmembrane region" description="Helical" evidence="5">
    <location>
        <begin position="361"/>
        <end position="384"/>
    </location>
</feature>
<evidence type="ECO:0000313" key="8">
    <source>
        <dbReference type="Proteomes" id="UP001214854"/>
    </source>
</evidence>
<evidence type="ECO:0000256" key="3">
    <source>
        <dbReference type="ARBA" id="ARBA00022989"/>
    </source>
</evidence>
<gene>
    <name evidence="7" type="ORF">PQU92_12165</name>
</gene>
<name>A0ABT5HW23_9CAUL</name>
<organism evidence="7 8">
    <name type="scientific">Asticcacaulis aquaticus</name>
    <dbReference type="NCBI Taxonomy" id="2984212"/>
    <lineage>
        <taxon>Bacteria</taxon>
        <taxon>Pseudomonadati</taxon>
        <taxon>Pseudomonadota</taxon>
        <taxon>Alphaproteobacteria</taxon>
        <taxon>Caulobacterales</taxon>
        <taxon>Caulobacteraceae</taxon>
        <taxon>Asticcacaulis</taxon>
    </lineage>
</organism>
<feature type="transmembrane region" description="Helical" evidence="5">
    <location>
        <begin position="266"/>
        <end position="287"/>
    </location>
</feature>
<comment type="subcellular location">
    <subcellularLocation>
        <location evidence="1">Membrane</location>
        <topology evidence="1">Multi-pass membrane protein</topology>
    </subcellularLocation>
</comment>
<feature type="transmembrane region" description="Helical" evidence="5">
    <location>
        <begin position="72"/>
        <end position="91"/>
    </location>
</feature>
<evidence type="ECO:0000256" key="2">
    <source>
        <dbReference type="ARBA" id="ARBA00022692"/>
    </source>
</evidence>
<accession>A0ABT5HW23</accession>
<dbReference type="InterPro" id="IPR007016">
    <property type="entry name" value="O-antigen_ligase-rel_domated"/>
</dbReference>
<evidence type="ECO:0000313" key="7">
    <source>
        <dbReference type="EMBL" id="MDC7684035.1"/>
    </source>
</evidence>
<proteinExistence type="predicted"/>
<dbReference type="EMBL" id="JAQQKX010000009">
    <property type="protein sequence ID" value="MDC7684035.1"/>
    <property type="molecule type" value="Genomic_DNA"/>
</dbReference>
<feature type="transmembrane region" description="Helical" evidence="5">
    <location>
        <begin position="221"/>
        <end position="236"/>
    </location>
</feature>
<dbReference type="InterPro" id="IPR051533">
    <property type="entry name" value="WaaL-like"/>
</dbReference>
<feature type="transmembrane region" description="Helical" evidence="5">
    <location>
        <begin position="391"/>
        <end position="410"/>
    </location>
</feature>
<reference evidence="7 8" key="1">
    <citation type="submission" date="2023-01" db="EMBL/GenBank/DDBJ databases">
        <title>Novel species of the genus Asticcacaulis isolated from rivers.</title>
        <authorList>
            <person name="Lu H."/>
        </authorList>
    </citation>
    <scope>NUCLEOTIDE SEQUENCE [LARGE SCALE GENOMIC DNA]</scope>
    <source>
        <strain evidence="7 8">BYS171W</strain>
    </source>
</reference>
<keyword evidence="3 5" id="KW-1133">Transmembrane helix</keyword>
<feature type="domain" description="O-antigen ligase-related" evidence="6">
    <location>
        <begin position="226"/>
        <end position="369"/>
    </location>
</feature>
<comment type="caution">
    <text evidence="7">The sequence shown here is derived from an EMBL/GenBank/DDBJ whole genome shotgun (WGS) entry which is preliminary data.</text>
</comment>
<dbReference type="RefSeq" id="WP_272748489.1">
    <property type="nucleotide sequence ID" value="NZ_JAQQKX010000009.1"/>
</dbReference>
<feature type="transmembrane region" description="Helical" evidence="5">
    <location>
        <begin position="103"/>
        <end position="121"/>
    </location>
</feature>
<feature type="transmembrane region" description="Helical" evidence="5">
    <location>
        <begin position="127"/>
        <end position="143"/>
    </location>
</feature>
<evidence type="ECO:0000259" key="6">
    <source>
        <dbReference type="Pfam" id="PF04932"/>
    </source>
</evidence>
<evidence type="ECO:0000256" key="4">
    <source>
        <dbReference type="ARBA" id="ARBA00023136"/>
    </source>
</evidence>
<evidence type="ECO:0000256" key="5">
    <source>
        <dbReference type="SAM" id="Phobius"/>
    </source>
</evidence>
<keyword evidence="2 5" id="KW-0812">Transmembrane</keyword>
<dbReference type="PANTHER" id="PTHR37422:SF17">
    <property type="entry name" value="O-ANTIGEN LIGASE"/>
    <property type="match status" value="1"/>
</dbReference>
<feature type="transmembrane region" description="Helical" evidence="5">
    <location>
        <begin position="42"/>
        <end position="60"/>
    </location>
</feature>
<keyword evidence="7" id="KW-0436">Ligase</keyword>
<dbReference type="Proteomes" id="UP001214854">
    <property type="component" value="Unassembled WGS sequence"/>
</dbReference>
<keyword evidence="8" id="KW-1185">Reference proteome</keyword>
<protein>
    <submittedName>
        <fullName evidence="7">O-antigen ligase</fullName>
    </submittedName>
</protein>
<keyword evidence="4 5" id="KW-0472">Membrane</keyword>
<feature type="transmembrane region" description="Helical" evidence="5">
    <location>
        <begin position="197"/>
        <end position="216"/>
    </location>
</feature>
<evidence type="ECO:0000256" key="1">
    <source>
        <dbReference type="ARBA" id="ARBA00004141"/>
    </source>
</evidence>
<dbReference type="GO" id="GO:0016874">
    <property type="term" value="F:ligase activity"/>
    <property type="evidence" value="ECO:0007669"/>
    <property type="project" value="UniProtKB-KW"/>
</dbReference>